<dbReference type="Proteomes" id="UP000230002">
    <property type="component" value="Unassembled WGS sequence"/>
</dbReference>
<proteinExistence type="predicted"/>
<dbReference type="AlphaFoldDB" id="A0A2G8SJV9"/>
<organism evidence="1 2">
    <name type="scientific">Ganoderma sinense ZZ0214-1</name>
    <dbReference type="NCBI Taxonomy" id="1077348"/>
    <lineage>
        <taxon>Eukaryota</taxon>
        <taxon>Fungi</taxon>
        <taxon>Dikarya</taxon>
        <taxon>Basidiomycota</taxon>
        <taxon>Agaricomycotina</taxon>
        <taxon>Agaricomycetes</taxon>
        <taxon>Polyporales</taxon>
        <taxon>Polyporaceae</taxon>
        <taxon>Ganoderma</taxon>
    </lineage>
</organism>
<accession>A0A2G8SJV9</accession>
<protein>
    <submittedName>
        <fullName evidence="1">Uncharacterized protein</fullName>
    </submittedName>
</protein>
<evidence type="ECO:0000313" key="2">
    <source>
        <dbReference type="Proteomes" id="UP000230002"/>
    </source>
</evidence>
<dbReference type="EMBL" id="AYKW01000006">
    <property type="protein sequence ID" value="PIL34055.1"/>
    <property type="molecule type" value="Genomic_DNA"/>
</dbReference>
<evidence type="ECO:0000313" key="1">
    <source>
        <dbReference type="EMBL" id="PIL34055.1"/>
    </source>
</evidence>
<name>A0A2G8SJV9_9APHY</name>
<keyword evidence="2" id="KW-1185">Reference proteome</keyword>
<comment type="caution">
    <text evidence="1">The sequence shown here is derived from an EMBL/GenBank/DDBJ whole genome shotgun (WGS) entry which is preliminary data.</text>
</comment>
<gene>
    <name evidence="1" type="ORF">GSI_03764</name>
</gene>
<reference evidence="1 2" key="1">
    <citation type="journal article" date="2015" name="Sci. Rep.">
        <title>Chromosome-level genome map provides insights into diverse defense mechanisms in the medicinal fungus Ganoderma sinense.</title>
        <authorList>
            <person name="Zhu Y."/>
            <person name="Xu J."/>
            <person name="Sun C."/>
            <person name="Zhou S."/>
            <person name="Xu H."/>
            <person name="Nelson D.R."/>
            <person name="Qian J."/>
            <person name="Song J."/>
            <person name="Luo H."/>
            <person name="Xiang L."/>
            <person name="Li Y."/>
            <person name="Xu Z."/>
            <person name="Ji A."/>
            <person name="Wang L."/>
            <person name="Lu S."/>
            <person name="Hayward A."/>
            <person name="Sun W."/>
            <person name="Li X."/>
            <person name="Schwartz D.C."/>
            <person name="Wang Y."/>
            <person name="Chen S."/>
        </authorList>
    </citation>
    <scope>NUCLEOTIDE SEQUENCE [LARGE SCALE GENOMIC DNA]</scope>
    <source>
        <strain evidence="1 2">ZZ0214-1</strain>
    </source>
</reference>
<sequence length="276" mass="29707">MEKIGITLPETAYDRNPNPLPAKSCPKFPLQGLPSQSVVFDGNDRTRFWTVMGVDGIMVPAPNSGLSVRSGEFPNGTTARVPTTVLVSATSLVDYVKMDDGWKRIPSGGVNVQVTDQVIVGQPGTGEFWKVEQPADFHGGGQIDPLQQLDPVELRIPPALAEDGQFEGSDMPAFGDNGNVTRKLNIAVQVNVSTGVTVTYRSSQYTIWRNGKSITRGVLAIHATAALVGLMGQERERGSALCINGLEIHPDDLLLVELKQISQGTLQAEIAVRIFS</sequence>